<dbReference type="InterPro" id="IPR001138">
    <property type="entry name" value="Zn2Cys6_DnaBD"/>
</dbReference>
<feature type="domain" description="Zn(2)-C6 fungal-type" evidence="4">
    <location>
        <begin position="120"/>
        <end position="151"/>
    </location>
</feature>
<feature type="region of interest" description="Disordered" evidence="3">
    <location>
        <begin position="1"/>
        <end position="116"/>
    </location>
</feature>
<proteinExistence type="predicted"/>
<dbReference type="SMART" id="SM00066">
    <property type="entry name" value="GAL4"/>
    <property type="match status" value="1"/>
</dbReference>
<keyword evidence="5" id="KW-0238">DNA-binding</keyword>
<evidence type="ECO:0000259" key="4">
    <source>
        <dbReference type="PROSITE" id="PS50048"/>
    </source>
</evidence>
<dbReference type="Pfam" id="PF00172">
    <property type="entry name" value="Zn_clus"/>
    <property type="match status" value="1"/>
</dbReference>
<dbReference type="AlphaFoldDB" id="A0A9P3UQA5"/>
<evidence type="ECO:0000313" key="5">
    <source>
        <dbReference type="EMBL" id="GLB39970.1"/>
    </source>
</evidence>
<dbReference type="Proteomes" id="UP001063166">
    <property type="component" value="Unassembled WGS sequence"/>
</dbReference>
<evidence type="ECO:0000256" key="1">
    <source>
        <dbReference type="ARBA" id="ARBA00004123"/>
    </source>
</evidence>
<dbReference type="EMBL" id="BRPK01000007">
    <property type="protein sequence ID" value="GLB39970.1"/>
    <property type="molecule type" value="Genomic_DNA"/>
</dbReference>
<accession>A0A9P3UQA5</accession>
<dbReference type="InterPro" id="IPR050613">
    <property type="entry name" value="Sec_Metabolite_Reg"/>
</dbReference>
<comment type="subcellular location">
    <subcellularLocation>
        <location evidence="1">Nucleus</location>
    </subcellularLocation>
</comment>
<gene>
    <name evidence="5" type="ORF">LshimejAT787_0704800</name>
</gene>
<evidence type="ECO:0000256" key="2">
    <source>
        <dbReference type="ARBA" id="ARBA00023242"/>
    </source>
</evidence>
<keyword evidence="2" id="KW-0539">Nucleus</keyword>
<dbReference type="PANTHER" id="PTHR31001">
    <property type="entry name" value="UNCHARACTERIZED TRANSCRIPTIONAL REGULATORY PROTEIN"/>
    <property type="match status" value="1"/>
</dbReference>
<feature type="compositionally biased region" description="Polar residues" evidence="3">
    <location>
        <begin position="24"/>
        <end position="39"/>
    </location>
</feature>
<keyword evidence="6" id="KW-1185">Reference proteome</keyword>
<reference evidence="5" key="1">
    <citation type="submission" date="2022-07" db="EMBL/GenBank/DDBJ databases">
        <title>The genome of Lyophyllum shimeji provides insight into the initial evolution of ectomycorrhizal fungal genome.</title>
        <authorList>
            <person name="Kobayashi Y."/>
            <person name="Shibata T."/>
            <person name="Hirakawa H."/>
            <person name="Shigenobu S."/>
            <person name="Nishiyama T."/>
            <person name="Yamada A."/>
            <person name="Hasebe M."/>
            <person name="Kawaguchi M."/>
        </authorList>
    </citation>
    <scope>NUCLEOTIDE SEQUENCE</scope>
    <source>
        <strain evidence="5">AT787</strain>
    </source>
</reference>
<dbReference type="OrthoDB" id="3362851at2759"/>
<dbReference type="PANTHER" id="PTHR31001:SF90">
    <property type="entry name" value="CENTROMERE DNA-BINDING PROTEIN COMPLEX CBF3 SUBUNIT B"/>
    <property type="match status" value="1"/>
</dbReference>
<feature type="compositionally biased region" description="Pro residues" evidence="3">
    <location>
        <begin position="1"/>
        <end position="10"/>
    </location>
</feature>
<dbReference type="GO" id="GO:0008270">
    <property type="term" value="F:zinc ion binding"/>
    <property type="evidence" value="ECO:0007669"/>
    <property type="project" value="InterPro"/>
</dbReference>
<dbReference type="CDD" id="cd00067">
    <property type="entry name" value="GAL4"/>
    <property type="match status" value="1"/>
</dbReference>
<comment type="caution">
    <text evidence="5">The sequence shown here is derived from an EMBL/GenBank/DDBJ whole genome shotgun (WGS) entry which is preliminary data.</text>
</comment>
<feature type="compositionally biased region" description="Polar residues" evidence="3">
    <location>
        <begin position="258"/>
        <end position="286"/>
    </location>
</feature>
<evidence type="ECO:0000313" key="6">
    <source>
        <dbReference type="Proteomes" id="UP001063166"/>
    </source>
</evidence>
<dbReference type="GO" id="GO:0005634">
    <property type="term" value="C:nucleus"/>
    <property type="evidence" value="ECO:0007669"/>
    <property type="project" value="UniProtKB-SubCell"/>
</dbReference>
<organism evidence="5 6">
    <name type="scientific">Lyophyllum shimeji</name>
    <name type="common">Hon-shimeji</name>
    <name type="synonym">Tricholoma shimeji</name>
    <dbReference type="NCBI Taxonomy" id="47721"/>
    <lineage>
        <taxon>Eukaryota</taxon>
        <taxon>Fungi</taxon>
        <taxon>Dikarya</taxon>
        <taxon>Basidiomycota</taxon>
        <taxon>Agaricomycotina</taxon>
        <taxon>Agaricomycetes</taxon>
        <taxon>Agaricomycetidae</taxon>
        <taxon>Agaricales</taxon>
        <taxon>Tricholomatineae</taxon>
        <taxon>Lyophyllaceae</taxon>
        <taxon>Lyophyllum</taxon>
    </lineage>
</organism>
<dbReference type="GO" id="GO:0003677">
    <property type="term" value="F:DNA binding"/>
    <property type="evidence" value="ECO:0007669"/>
    <property type="project" value="UniProtKB-KW"/>
</dbReference>
<dbReference type="GO" id="GO:0000981">
    <property type="term" value="F:DNA-binding transcription factor activity, RNA polymerase II-specific"/>
    <property type="evidence" value="ECO:0007669"/>
    <property type="project" value="InterPro"/>
</dbReference>
<sequence>MDPLRQPPGSAPSTRGPTRGGATPSGSDTAQPSYTSLPSIRQLHPYLPPSGLSQHQPGSLEGPPYMYAAPPQFVPHAGLSDQSLLGSRKTSEMFAIESEGDEMETSREPPKKKRRRQALSCTECKRRKIKCDRSQPCAPCTRRGEQSRCQWHIVEPTEKYVTRTEFDELKARYDELFEQVQRLQAAMAIPPYYHMGIAPGVPGAPAEAVPSFSSSGPLSYQPAMPASQAYHMNAPSQGPQRFIKSDDTQTPPRHHQRATVTSPAQSSTRPPQNDKSPTSAAARTSPLSLASITSPFHRDPQSKNCRAQTLTLGQRLRPGSQSLVMVRHRARSLLQTPGVYTYADVLPFRRPNVL</sequence>
<dbReference type="SUPFAM" id="SSF57701">
    <property type="entry name" value="Zn2/Cys6 DNA-binding domain"/>
    <property type="match status" value="1"/>
</dbReference>
<evidence type="ECO:0000256" key="3">
    <source>
        <dbReference type="SAM" id="MobiDB-lite"/>
    </source>
</evidence>
<feature type="region of interest" description="Disordered" evidence="3">
    <location>
        <begin position="230"/>
        <end position="286"/>
    </location>
</feature>
<dbReference type="PROSITE" id="PS00463">
    <property type="entry name" value="ZN2_CY6_FUNGAL_1"/>
    <property type="match status" value="1"/>
</dbReference>
<dbReference type="InterPro" id="IPR036864">
    <property type="entry name" value="Zn2-C6_fun-type_DNA-bd_sf"/>
</dbReference>
<name>A0A9P3UQA5_LYOSH</name>
<dbReference type="Gene3D" id="4.10.240.10">
    <property type="entry name" value="Zn(2)-C6 fungal-type DNA-binding domain"/>
    <property type="match status" value="1"/>
</dbReference>
<dbReference type="PROSITE" id="PS50048">
    <property type="entry name" value="ZN2_CY6_FUNGAL_2"/>
    <property type="match status" value="1"/>
</dbReference>
<protein>
    <submittedName>
        <fullName evidence="5">GAL4-like Zn(II)2Cys6 (Or C6 zinc) binuclear cluster DNA-binding domain</fullName>
    </submittedName>
</protein>